<dbReference type="PROSITE" id="PS00380">
    <property type="entry name" value="RHODANESE_1"/>
    <property type="match status" value="1"/>
</dbReference>
<feature type="signal peptide" evidence="1">
    <location>
        <begin position="1"/>
        <end position="20"/>
    </location>
</feature>
<name>L0WI41_9GAMM</name>
<gene>
    <name evidence="3" type="ORF">A11A3_03122</name>
</gene>
<dbReference type="Proteomes" id="UP000010164">
    <property type="component" value="Unassembled WGS sequence"/>
</dbReference>
<feature type="chain" id="PRO_5003948025" evidence="1">
    <location>
        <begin position="21"/>
        <end position="125"/>
    </location>
</feature>
<protein>
    <submittedName>
        <fullName evidence="3">Rhodanese domain-containing protein</fullName>
    </submittedName>
</protein>
<organism evidence="3 4">
    <name type="scientific">Alcanivorax hongdengensis A-11-3</name>
    <dbReference type="NCBI Taxonomy" id="1177179"/>
    <lineage>
        <taxon>Bacteria</taxon>
        <taxon>Pseudomonadati</taxon>
        <taxon>Pseudomonadota</taxon>
        <taxon>Gammaproteobacteria</taxon>
        <taxon>Oceanospirillales</taxon>
        <taxon>Alcanivoracaceae</taxon>
        <taxon>Alcanivorax</taxon>
    </lineage>
</organism>
<dbReference type="CDD" id="cd00158">
    <property type="entry name" value="RHOD"/>
    <property type="match status" value="1"/>
</dbReference>
<comment type="caution">
    <text evidence="3">The sequence shown here is derived from an EMBL/GenBank/DDBJ whole genome shotgun (WGS) entry which is preliminary data.</text>
</comment>
<dbReference type="PANTHER" id="PTHR43031:SF1">
    <property type="entry name" value="PYRIDINE NUCLEOTIDE-DISULPHIDE OXIDOREDUCTASE"/>
    <property type="match status" value="1"/>
</dbReference>
<dbReference type="AlphaFoldDB" id="L0WI41"/>
<dbReference type="SMART" id="SM00450">
    <property type="entry name" value="RHOD"/>
    <property type="match status" value="1"/>
</dbReference>
<evidence type="ECO:0000313" key="3">
    <source>
        <dbReference type="EMBL" id="EKF75827.1"/>
    </source>
</evidence>
<dbReference type="InterPro" id="IPR001307">
    <property type="entry name" value="Thiosulphate_STrfase_CS"/>
</dbReference>
<dbReference type="PANTHER" id="PTHR43031">
    <property type="entry name" value="FAD-DEPENDENT OXIDOREDUCTASE"/>
    <property type="match status" value="1"/>
</dbReference>
<dbReference type="PROSITE" id="PS50206">
    <property type="entry name" value="RHODANESE_3"/>
    <property type="match status" value="1"/>
</dbReference>
<dbReference type="SUPFAM" id="SSF52821">
    <property type="entry name" value="Rhodanese/Cell cycle control phosphatase"/>
    <property type="match status" value="1"/>
</dbReference>
<evidence type="ECO:0000313" key="4">
    <source>
        <dbReference type="Proteomes" id="UP000010164"/>
    </source>
</evidence>
<dbReference type="Gene3D" id="3.40.250.10">
    <property type="entry name" value="Rhodanese-like domain"/>
    <property type="match status" value="1"/>
</dbReference>
<dbReference type="STRING" id="1177179.A11A3_03122"/>
<dbReference type="GO" id="GO:0004792">
    <property type="term" value="F:thiosulfate-cyanide sulfurtransferase activity"/>
    <property type="evidence" value="ECO:0007669"/>
    <property type="project" value="InterPro"/>
</dbReference>
<dbReference type="Pfam" id="PF00581">
    <property type="entry name" value="Rhodanese"/>
    <property type="match status" value="1"/>
</dbReference>
<feature type="domain" description="Rhodanese" evidence="2">
    <location>
        <begin position="35"/>
        <end position="125"/>
    </location>
</feature>
<dbReference type="InterPro" id="IPR036873">
    <property type="entry name" value="Rhodanese-like_dom_sf"/>
</dbReference>
<accession>L0WI41</accession>
<dbReference type="InterPro" id="IPR001763">
    <property type="entry name" value="Rhodanese-like_dom"/>
</dbReference>
<dbReference type="PATRIC" id="fig|1177179.3.peg.623"/>
<dbReference type="eggNOG" id="COG0607">
    <property type="taxonomic scope" value="Bacteria"/>
</dbReference>
<dbReference type="RefSeq" id="WP_008927811.1">
    <property type="nucleotide sequence ID" value="NZ_AMRJ01000002.1"/>
</dbReference>
<keyword evidence="4" id="KW-1185">Reference proteome</keyword>
<keyword evidence="1" id="KW-0732">Signal</keyword>
<sequence>MKRLVLIATLLTGLASMAWAADTISVDDLAGKMAQKQGPVVIDVRNEDEFLAGHIPGAIMIPQSQIGANLEMLKAHKKEPIVVYCRSGARAAKAAAELEEAGFKKVEVLDGSFQAWQAAGKPVTK</sequence>
<proteinExistence type="predicted"/>
<dbReference type="InterPro" id="IPR050229">
    <property type="entry name" value="GlpE_sulfurtransferase"/>
</dbReference>
<evidence type="ECO:0000256" key="1">
    <source>
        <dbReference type="SAM" id="SignalP"/>
    </source>
</evidence>
<dbReference type="EMBL" id="AMRJ01000002">
    <property type="protein sequence ID" value="EKF75827.1"/>
    <property type="molecule type" value="Genomic_DNA"/>
</dbReference>
<reference evidence="3 4" key="1">
    <citation type="journal article" date="2012" name="J. Bacteriol.">
        <title>Genome Sequence of the Alkane-Degrading Bacterium Alcanivorax hongdengensis Type Strain A-11-3.</title>
        <authorList>
            <person name="Lai Q."/>
            <person name="Shao Z."/>
        </authorList>
    </citation>
    <scope>NUCLEOTIDE SEQUENCE [LARGE SCALE GENOMIC DNA]</scope>
    <source>
        <strain evidence="3 4">A-11-3</strain>
    </source>
</reference>
<evidence type="ECO:0000259" key="2">
    <source>
        <dbReference type="PROSITE" id="PS50206"/>
    </source>
</evidence>